<organism evidence="1 2">
    <name type="scientific">Lichtheimia corymbifera JMRC:FSU:9682</name>
    <dbReference type="NCBI Taxonomy" id="1263082"/>
    <lineage>
        <taxon>Eukaryota</taxon>
        <taxon>Fungi</taxon>
        <taxon>Fungi incertae sedis</taxon>
        <taxon>Mucoromycota</taxon>
        <taxon>Mucoromycotina</taxon>
        <taxon>Mucoromycetes</taxon>
        <taxon>Mucorales</taxon>
        <taxon>Lichtheimiaceae</taxon>
        <taxon>Lichtheimia</taxon>
    </lineage>
</organism>
<gene>
    <name evidence="1" type="ORF">LCOR_10804.1</name>
</gene>
<reference evidence="1" key="1">
    <citation type="submission" date="2013-08" db="EMBL/GenBank/DDBJ databases">
        <title>Gene expansion shapes genome architecture in the human pathogen Lichtheimia corymbifera: an evolutionary genomics analysis in the ancient terrestrial Mucorales (Mucoromycotina).</title>
        <authorList>
            <person name="Schwartze V.U."/>
            <person name="Winter S."/>
            <person name="Shelest E."/>
            <person name="Marcet-Houben M."/>
            <person name="Horn F."/>
            <person name="Wehner S."/>
            <person name="Hoffmann K."/>
            <person name="Riege K."/>
            <person name="Sammeth M."/>
            <person name="Nowrousian M."/>
            <person name="Valiante V."/>
            <person name="Linde J."/>
            <person name="Jacobsen I.D."/>
            <person name="Marz M."/>
            <person name="Brakhage A.A."/>
            <person name="Gabaldon T."/>
            <person name="Bocker S."/>
            <person name="Voigt K."/>
        </authorList>
    </citation>
    <scope>NUCLEOTIDE SEQUENCE [LARGE SCALE GENOMIC DNA]</scope>
    <source>
        <strain evidence="1">FSU 9682</strain>
    </source>
</reference>
<accession>A0A068SDH7</accession>
<dbReference type="AlphaFoldDB" id="A0A068SDH7"/>
<name>A0A068SDH7_9FUNG</name>
<protein>
    <submittedName>
        <fullName evidence="1">Uncharacterized protein</fullName>
    </submittedName>
</protein>
<dbReference type="VEuPathDB" id="FungiDB:LCOR_10804.1"/>
<evidence type="ECO:0000313" key="1">
    <source>
        <dbReference type="EMBL" id="CDH60005.1"/>
    </source>
</evidence>
<dbReference type="EMBL" id="CBTN010000080">
    <property type="protein sequence ID" value="CDH60005.1"/>
    <property type="molecule type" value="Genomic_DNA"/>
</dbReference>
<comment type="caution">
    <text evidence="1">The sequence shown here is derived from an EMBL/GenBank/DDBJ whole genome shotgun (WGS) entry which is preliminary data.</text>
</comment>
<dbReference type="Proteomes" id="UP000027586">
    <property type="component" value="Unassembled WGS sequence"/>
</dbReference>
<keyword evidence="2" id="KW-1185">Reference proteome</keyword>
<proteinExistence type="predicted"/>
<sequence>MSGSSISSARKSLLIHMGYQSLYMVDNHIYSFLAISPHLKLAASTRSFYSMLVEKKGAIIKWPSIDSFRKAIVTKDVTTDPWYIVFPDVFHHTVDPGIGSSRSVPKTPADSYYISSEESDTEEVLDWTTSS</sequence>
<evidence type="ECO:0000313" key="2">
    <source>
        <dbReference type="Proteomes" id="UP000027586"/>
    </source>
</evidence>